<dbReference type="GO" id="GO:0046872">
    <property type="term" value="F:metal ion binding"/>
    <property type="evidence" value="ECO:0007669"/>
    <property type="project" value="UniProtKB-KW"/>
</dbReference>
<dbReference type="PANTHER" id="PTHR33694:SF1">
    <property type="entry name" value="UDP-3-O-ACYL-N-ACETYLGLUCOSAMINE DEACETYLASE 1, MITOCHONDRIAL-RELATED"/>
    <property type="match status" value="1"/>
</dbReference>
<dbReference type="UniPathway" id="UPA00359">
    <property type="reaction ID" value="UER00478"/>
</dbReference>
<evidence type="ECO:0000256" key="12">
    <source>
        <dbReference type="HAMAP-Rule" id="MF_00388"/>
    </source>
</evidence>
<accession>A0A5B0GZ96</accession>
<keyword evidence="6 12" id="KW-0441">Lipid A biosynthesis</keyword>
<evidence type="ECO:0000256" key="2">
    <source>
        <dbReference type="ARBA" id="ARBA00002923"/>
    </source>
</evidence>
<dbReference type="AlphaFoldDB" id="A0A5B0GZ96"/>
<dbReference type="InterPro" id="IPR020568">
    <property type="entry name" value="Ribosomal_Su5_D2-typ_SF"/>
</dbReference>
<feature type="binding site" evidence="12">
    <location>
        <position position="90"/>
    </location>
    <ligand>
        <name>Zn(2+)</name>
        <dbReference type="ChEBI" id="CHEBI:29105"/>
    </ligand>
</feature>
<evidence type="ECO:0000256" key="6">
    <source>
        <dbReference type="ARBA" id="ARBA00022556"/>
    </source>
</evidence>
<comment type="caution">
    <text evidence="13">The sequence shown here is derived from an EMBL/GenBank/DDBJ whole genome shotgun (WGS) entry which is preliminary data.</text>
</comment>
<reference evidence="13 14" key="1">
    <citation type="submission" date="2019-08" db="EMBL/GenBank/DDBJ databases">
        <title>Paraburkholderia sp. DCY113.</title>
        <authorList>
            <person name="Kang J."/>
        </authorList>
    </citation>
    <scope>NUCLEOTIDE SEQUENCE [LARGE SCALE GENOMIC DNA]</scope>
    <source>
        <strain evidence="13 14">DCY113</strain>
    </source>
</reference>
<feature type="active site" description="Proton donor" evidence="12">
    <location>
        <position position="280"/>
    </location>
</feature>
<comment type="pathway">
    <text evidence="3 12">Glycolipid biosynthesis; lipid IV(A) biosynthesis; lipid IV(A) from (3R)-3-hydroxytetradecanoyl-[acyl-carrier-protein] and UDP-N-acetyl-alpha-D-glucosamine: step 2/6.</text>
</comment>
<organism evidence="13 14">
    <name type="scientific">Paraburkholderia panacisoli</name>
    <dbReference type="NCBI Taxonomy" id="2603818"/>
    <lineage>
        <taxon>Bacteria</taxon>
        <taxon>Pseudomonadati</taxon>
        <taxon>Pseudomonadota</taxon>
        <taxon>Betaproteobacteria</taxon>
        <taxon>Burkholderiales</taxon>
        <taxon>Burkholderiaceae</taxon>
        <taxon>Paraburkholderia</taxon>
    </lineage>
</organism>
<evidence type="ECO:0000256" key="3">
    <source>
        <dbReference type="ARBA" id="ARBA00005002"/>
    </source>
</evidence>
<evidence type="ECO:0000256" key="11">
    <source>
        <dbReference type="ARBA" id="ARBA00024535"/>
    </source>
</evidence>
<dbReference type="EC" id="3.5.1.108" evidence="4 12"/>
<dbReference type="EMBL" id="VTUZ01000015">
    <property type="protein sequence ID" value="KAA1008255.1"/>
    <property type="molecule type" value="Genomic_DNA"/>
</dbReference>
<keyword evidence="10 12" id="KW-0443">Lipid metabolism</keyword>
<dbReference type="GO" id="GO:0103117">
    <property type="term" value="F:UDP-3-O-acyl-N-acetylglucosamine deacetylase activity"/>
    <property type="evidence" value="ECO:0007669"/>
    <property type="project" value="UniProtKB-UniRule"/>
</dbReference>
<keyword evidence="8 12" id="KW-0378">Hydrolase</keyword>
<comment type="cofactor">
    <cofactor evidence="1 12">
        <name>Zn(2+)</name>
        <dbReference type="ChEBI" id="CHEBI:29105"/>
    </cofactor>
</comment>
<name>A0A5B0GZ96_9BURK</name>
<dbReference type="NCBIfam" id="NF009666">
    <property type="entry name" value="PRK13187.1"/>
    <property type="match status" value="1"/>
</dbReference>
<dbReference type="RefSeq" id="WP_149672181.1">
    <property type="nucleotide sequence ID" value="NZ_VTUZ01000015.1"/>
</dbReference>
<keyword evidence="5 12" id="KW-0444">Lipid biosynthesis</keyword>
<evidence type="ECO:0000256" key="4">
    <source>
        <dbReference type="ARBA" id="ARBA00012745"/>
    </source>
</evidence>
<dbReference type="HAMAP" id="MF_00388">
    <property type="entry name" value="LpxC"/>
    <property type="match status" value="1"/>
</dbReference>
<evidence type="ECO:0000256" key="7">
    <source>
        <dbReference type="ARBA" id="ARBA00022723"/>
    </source>
</evidence>
<comment type="catalytic activity">
    <reaction evidence="11 12">
        <text>a UDP-3-O-[(3R)-3-hydroxyacyl]-N-acetyl-alpha-D-glucosamine + H2O = a UDP-3-O-[(3R)-3-hydroxyacyl]-alpha-D-glucosamine + acetate</text>
        <dbReference type="Rhea" id="RHEA:67816"/>
        <dbReference type="ChEBI" id="CHEBI:15377"/>
        <dbReference type="ChEBI" id="CHEBI:30089"/>
        <dbReference type="ChEBI" id="CHEBI:137740"/>
        <dbReference type="ChEBI" id="CHEBI:173225"/>
        <dbReference type="EC" id="3.5.1.108"/>
    </reaction>
</comment>
<dbReference type="Proteomes" id="UP000325273">
    <property type="component" value="Unassembled WGS sequence"/>
</dbReference>
<dbReference type="GO" id="GO:0016020">
    <property type="term" value="C:membrane"/>
    <property type="evidence" value="ECO:0007669"/>
    <property type="project" value="GOC"/>
</dbReference>
<evidence type="ECO:0000256" key="1">
    <source>
        <dbReference type="ARBA" id="ARBA00001947"/>
    </source>
</evidence>
<dbReference type="SUPFAM" id="SSF54211">
    <property type="entry name" value="Ribosomal protein S5 domain 2-like"/>
    <property type="match status" value="2"/>
</dbReference>
<dbReference type="Gene3D" id="3.30.230.20">
    <property type="entry name" value="lpxc deacetylase, domain 1"/>
    <property type="match status" value="1"/>
</dbReference>
<dbReference type="InterPro" id="IPR011334">
    <property type="entry name" value="UDP-acyl_GlcNac_deAcase_C"/>
</dbReference>
<dbReference type="InterPro" id="IPR004463">
    <property type="entry name" value="UDP-acyl_GlcNac_deAcase"/>
</dbReference>
<evidence type="ECO:0000256" key="8">
    <source>
        <dbReference type="ARBA" id="ARBA00022801"/>
    </source>
</evidence>
<feature type="binding site" evidence="12">
    <location>
        <position position="253"/>
    </location>
    <ligand>
        <name>Zn(2+)</name>
        <dbReference type="ChEBI" id="CHEBI:29105"/>
    </ligand>
</feature>
<keyword evidence="9 12" id="KW-0862">Zinc</keyword>
<dbReference type="Gene3D" id="3.30.1700.10">
    <property type="entry name" value="lpxc deacetylase, domain 2"/>
    <property type="match status" value="1"/>
</dbReference>
<keyword evidence="14" id="KW-1185">Reference proteome</keyword>
<gene>
    <name evidence="12" type="primary">lpxC</name>
    <name evidence="13" type="ORF">FVF58_23040</name>
</gene>
<evidence type="ECO:0000313" key="14">
    <source>
        <dbReference type="Proteomes" id="UP000325273"/>
    </source>
</evidence>
<dbReference type="GO" id="GO:0009245">
    <property type="term" value="P:lipid A biosynthetic process"/>
    <property type="evidence" value="ECO:0007669"/>
    <property type="project" value="UniProtKB-UniRule"/>
</dbReference>
<comment type="similarity">
    <text evidence="12">Belongs to the LpxC family.</text>
</comment>
<evidence type="ECO:0000313" key="13">
    <source>
        <dbReference type="EMBL" id="KAA1008255.1"/>
    </source>
</evidence>
<evidence type="ECO:0000256" key="10">
    <source>
        <dbReference type="ARBA" id="ARBA00023098"/>
    </source>
</evidence>
<dbReference type="PANTHER" id="PTHR33694">
    <property type="entry name" value="UDP-3-O-ACYL-N-ACETYLGLUCOSAMINE DEACETYLASE 1, MITOCHONDRIAL-RELATED"/>
    <property type="match status" value="1"/>
</dbReference>
<dbReference type="InterPro" id="IPR015870">
    <property type="entry name" value="UDP-acyl_N-AcGlcN_deAcase_N"/>
</dbReference>
<sequence length="304" mass="32537">MTLPPGWHAAEGTLAKPLVLSGHGLHTGRRVQVRISPVALSGERHGIVFRRVQGGRELGVLAAGPAVRHAQPLCTMLRGADGVGVRTVEHLLAALLACEIDHAVVELDAEEVPILDGSARPWIEAIEACGRTALPSPKRFLRVLKPVSVVDGEGAARRELSVEPAEHYEFSVRDELKGFGDMQWNGRLTPRTFADDISSSRSYGRIKWAVPAIVAGYVTGVPILRGARPSCTASIIGNHVIGGLRGTDEFVRHRVLDLVGDLALAGGPLLARVTALRPTHEMNYRLLAKLLGTPGACEWVDASA</sequence>
<feature type="binding site" evidence="12">
    <location>
        <position position="257"/>
    </location>
    <ligand>
        <name>Zn(2+)</name>
        <dbReference type="ChEBI" id="CHEBI:29105"/>
    </ligand>
</feature>
<proteinExistence type="inferred from homology"/>
<keyword evidence="7 12" id="KW-0479">Metal-binding</keyword>
<protein>
    <recommendedName>
        <fullName evidence="4 12">UDP-3-O-acyl-N-acetylglucosamine deacetylase</fullName>
        <shortName evidence="12">UDP-3-O-acyl-GlcNAc deacetylase</shortName>
        <ecNumber evidence="4 12">3.5.1.108</ecNumber>
    </recommendedName>
    <alternativeName>
        <fullName evidence="12">UDP-3-O-[R-3-hydroxymyristoyl]-N-acetylglucosamine deacetylase</fullName>
    </alternativeName>
</protein>
<dbReference type="Pfam" id="PF03331">
    <property type="entry name" value="LpxC"/>
    <property type="match status" value="1"/>
</dbReference>
<evidence type="ECO:0000256" key="9">
    <source>
        <dbReference type="ARBA" id="ARBA00022833"/>
    </source>
</evidence>
<comment type="function">
    <text evidence="2 12">Catalyzes the hydrolysis of UDP-3-O-myristoyl-N-acetylglucosamine to form UDP-3-O-myristoylglucosamine and acetate, the committed step in lipid A biosynthesis.</text>
</comment>
<evidence type="ECO:0000256" key="5">
    <source>
        <dbReference type="ARBA" id="ARBA00022516"/>
    </source>
</evidence>